<keyword evidence="2" id="KW-1185">Reference proteome</keyword>
<name>A0A947GNX4_9CYAN</name>
<protein>
    <submittedName>
        <fullName evidence="1">Uncharacterized protein</fullName>
    </submittedName>
</protein>
<proteinExistence type="predicted"/>
<sequence length="124" mass="14907">MNNFEELIARLDRMELQLGRIQLQQQEILAARQAEAPIPTQWLKPQAASVEWSLSESTLRKYRYKQWTDGSYGWIKGIHWKARIGYNRAIVEHWFTYRHDHKTHQDYINRWLKATNQLPKNLTS</sequence>
<dbReference type="RefSeq" id="WP_215609324.1">
    <property type="nucleotide sequence ID" value="NZ_JADOES010000023.1"/>
</dbReference>
<accession>A0A947GNX4</accession>
<comment type="caution">
    <text evidence="1">The sequence shown here is derived from an EMBL/GenBank/DDBJ whole genome shotgun (WGS) entry which is preliminary data.</text>
</comment>
<organism evidence="1 2">
    <name type="scientific">Leptothoe spongobia TAU-MAC 1115</name>
    <dbReference type="NCBI Taxonomy" id="1967444"/>
    <lineage>
        <taxon>Bacteria</taxon>
        <taxon>Bacillati</taxon>
        <taxon>Cyanobacteriota</taxon>
        <taxon>Cyanophyceae</taxon>
        <taxon>Nodosilineales</taxon>
        <taxon>Cymatolegaceae</taxon>
        <taxon>Leptothoe</taxon>
        <taxon>Leptothoe spongobia</taxon>
    </lineage>
</organism>
<reference evidence="1" key="2">
    <citation type="journal article" date="2021" name="Mar. Drugs">
        <title>Genome Reduction and Secondary Metabolism of the Marine Sponge-Associated Cyanobacterium Leptothoe.</title>
        <authorList>
            <person name="Konstantinou D."/>
            <person name="Popin R.V."/>
            <person name="Fewer D.P."/>
            <person name="Sivonen K."/>
            <person name="Gkelis S."/>
        </authorList>
    </citation>
    <scope>NUCLEOTIDE SEQUENCE</scope>
    <source>
        <strain evidence="1">TAU-MAC 1115</strain>
    </source>
</reference>
<reference evidence="1" key="1">
    <citation type="submission" date="2020-11" db="EMBL/GenBank/DDBJ databases">
        <authorList>
            <person name="Konstantinou D."/>
            <person name="Gkelis S."/>
            <person name="Popin R."/>
            <person name="Fewer D."/>
            <person name="Sivonen K."/>
        </authorList>
    </citation>
    <scope>NUCLEOTIDE SEQUENCE</scope>
    <source>
        <strain evidence="1">TAU-MAC 1115</strain>
    </source>
</reference>
<evidence type="ECO:0000313" key="2">
    <source>
        <dbReference type="Proteomes" id="UP000717364"/>
    </source>
</evidence>
<evidence type="ECO:0000313" key="1">
    <source>
        <dbReference type="EMBL" id="MBT9316256.1"/>
    </source>
</evidence>
<gene>
    <name evidence="1" type="ORF">IXB50_12570</name>
</gene>
<dbReference type="Proteomes" id="UP000717364">
    <property type="component" value="Unassembled WGS sequence"/>
</dbReference>
<dbReference type="EMBL" id="JADOES010000023">
    <property type="protein sequence ID" value="MBT9316256.1"/>
    <property type="molecule type" value="Genomic_DNA"/>
</dbReference>
<dbReference type="AlphaFoldDB" id="A0A947GNX4"/>